<dbReference type="Pfam" id="PF10145">
    <property type="entry name" value="PhageMin_Tail"/>
    <property type="match status" value="1"/>
</dbReference>
<proteinExistence type="predicted"/>
<evidence type="ECO:0000313" key="3">
    <source>
        <dbReference type="EMBL" id="STT94038.1"/>
    </source>
</evidence>
<evidence type="ECO:0000256" key="1">
    <source>
        <dbReference type="SAM" id="Coils"/>
    </source>
</evidence>
<keyword evidence="1" id="KW-0175">Coiled coil</keyword>
<dbReference type="Proteomes" id="UP000254103">
    <property type="component" value="Unassembled WGS sequence"/>
</dbReference>
<evidence type="ECO:0000313" key="4">
    <source>
        <dbReference type="Proteomes" id="UP000254103"/>
    </source>
</evidence>
<feature type="domain" description="Phage tail tape measure protein" evidence="2">
    <location>
        <begin position="214"/>
        <end position="372"/>
    </location>
</feature>
<evidence type="ECO:0000259" key="2">
    <source>
        <dbReference type="Pfam" id="PF10145"/>
    </source>
</evidence>
<dbReference type="NCBIfam" id="TIGR01760">
    <property type="entry name" value="tape_meas_TP901"/>
    <property type="match status" value="1"/>
</dbReference>
<dbReference type="InterPro" id="IPR010090">
    <property type="entry name" value="Phage_tape_meas"/>
</dbReference>
<dbReference type="AlphaFoldDB" id="A0A377XZN1"/>
<dbReference type="RefSeq" id="WP_134898935.1">
    <property type="nucleotide sequence ID" value="NZ_CP138466.1"/>
</dbReference>
<accession>A0A377XZN1</accession>
<gene>
    <name evidence="3" type="ORF">NCTC5052_02460</name>
</gene>
<sequence length="725" mass="78140">MRSLQLAMTLLARDQGSKALRQALADILKQTNANKKAEEDAARVREQSAQSGIRSSRTLQQEYQRAASARSTLGIRSERDIQREIAQTQAAYNRLLRTGTLTANEQTRAFRAMTNQVAQLRTELNGAGQSMSRLDRARIWGGNMTAIAGGVTAAAMIIKDPVQRQMAYEARNAEIANTGYNEIPPDERLKKIPILNAAIRNAVRYGGGTPELTQEALNTLLSKGSVDKNTAMKILPDVMRYSTASGAKPEDLAKIASAAIANFGIKPEELPALFDKLIRSGENGGYELADMAKSMPTTMTKANAIGMSGLADVDKLAAWYQANSLTAGDNSQAATNVDNFLDKITSADTQNALKPYKFRVNGKVMNYTDYLAQQRMNGVSTPDAFMNAVSGIVSSDKRVQSLRADAKKYKGTDREKEINAALDVVVASIISKIVADQQAGMALKTNILMRDYIKEQQSGTRNSAGAGAASFSVISSTNAFKSQQLESEKVFAEQDAMKPLADLYGDLSTKLVDYAKEYPALTTAISGATTGIKAMTAAAVAFATLNFLTGGKIIPSSSPVPPGKLPTGGSGAWGWGAKLLGAGMSATAIATFTTRDEDDEITNGPAKWSSLRSRYSQERIDKARKLYQPWYQIGKGYASENEEWLSRLDKDEANGTVPSWWTPPTNIRVPESANGYPVPPFARTPSQQPPINITTKLELDGRVIAEAVNEVNGQSAARGPQGGPH</sequence>
<protein>
    <submittedName>
        <fullName evidence="3">Phage tail tape measure protein, TP901 family, core region</fullName>
    </submittedName>
</protein>
<feature type="coiled-coil region" evidence="1">
    <location>
        <begin position="20"/>
        <end position="47"/>
    </location>
</feature>
<reference evidence="3 4" key="1">
    <citation type="submission" date="2018-06" db="EMBL/GenBank/DDBJ databases">
        <authorList>
            <consortium name="Pathogen Informatics"/>
            <person name="Doyle S."/>
        </authorList>
    </citation>
    <scope>NUCLEOTIDE SEQUENCE [LARGE SCALE GENOMIC DNA]</scope>
    <source>
        <strain evidence="3 4">NCTC5052</strain>
    </source>
</reference>
<dbReference type="EMBL" id="UGLJ01000002">
    <property type="protein sequence ID" value="STT94038.1"/>
    <property type="molecule type" value="Genomic_DNA"/>
</dbReference>
<organism evidence="3 4">
    <name type="scientific">Klebsiella pneumoniae</name>
    <dbReference type="NCBI Taxonomy" id="573"/>
    <lineage>
        <taxon>Bacteria</taxon>
        <taxon>Pseudomonadati</taxon>
        <taxon>Pseudomonadota</taxon>
        <taxon>Gammaproteobacteria</taxon>
        <taxon>Enterobacterales</taxon>
        <taxon>Enterobacteriaceae</taxon>
        <taxon>Klebsiella/Raoultella group</taxon>
        <taxon>Klebsiella</taxon>
        <taxon>Klebsiella pneumoniae complex</taxon>
    </lineage>
</organism>
<name>A0A377XZN1_KLEPN</name>